<organism evidence="1 2">
    <name type="scientific">Photobacterium sp. (strain ATCC 43367)</name>
    <dbReference type="NCBI Taxonomy" id="379097"/>
    <lineage>
        <taxon>Bacteria</taxon>
        <taxon>Pseudomonadati</taxon>
        <taxon>Pseudomonadota</taxon>
        <taxon>Gammaproteobacteria</taxon>
        <taxon>Vibrionales</taxon>
        <taxon>Vibrionaceae</taxon>
        <taxon>Vibrio</taxon>
        <taxon>Vibrio oreintalis group</taxon>
    </lineage>
</organism>
<reference evidence="1 2" key="1">
    <citation type="submission" date="2014-10" db="EMBL/GenBank/DDBJ databases">
        <title>Genome sequencing of Vibrio sinaloensis T08.</title>
        <authorList>
            <person name="Chan K.-G."/>
            <person name="Mohamad N.I."/>
        </authorList>
    </citation>
    <scope>NUCLEOTIDE SEQUENCE [LARGE SCALE GENOMIC DNA]</scope>
    <source>
        <strain evidence="1 2">T08</strain>
    </source>
</reference>
<protein>
    <submittedName>
        <fullName evidence="1">Uncharacterized protein</fullName>
    </submittedName>
</protein>
<dbReference type="Proteomes" id="UP000030451">
    <property type="component" value="Unassembled WGS sequence"/>
</dbReference>
<evidence type="ECO:0000313" key="2">
    <source>
        <dbReference type="Proteomes" id="UP000030451"/>
    </source>
</evidence>
<dbReference type="EMBL" id="JRWP01000005">
    <property type="protein sequence ID" value="KGY09635.1"/>
    <property type="molecule type" value="Genomic_DNA"/>
</dbReference>
<dbReference type="RefSeq" id="WP_038189598.1">
    <property type="nucleotide sequence ID" value="NZ_JRWP01000005.1"/>
</dbReference>
<comment type="caution">
    <text evidence="1">The sequence shown here is derived from an EMBL/GenBank/DDBJ whole genome shotgun (WGS) entry which is preliminary data.</text>
</comment>
<proteinExistence type="predicted"/>
<name>A0A0A5HZC8_PHOS4</name>
<dbReference type="AlphaFoldDB" id="A0A0A5HZC8"/>
<dbReference type="OrthoDB" id="6402397at2"/>
<gene>
    <name evidence="1" type="ORF">NM06_06565</name>
</gene>
<accession>A0A0A5HZC8</accession>
<evidence type="ECO:0000313" key="1">
    <source>
        <dbReference type="EMBL" id="KGY09635.1"/>
    </source>
</evidence>
<sequence>MSSMLLFGCAERVAERNGISVDLVPVTYTFKAKVDKTNRDKVDKQVNEYLDTHREKVQTEQLFFTWSSELAKEHVLKTKKMLLQQGIDPQNIHIAEQSNGIGPFNLTLSLQQYQVLVPRCEGAQVNRFDFTTHDCFVEGNRWHSLQHPEKMVDNKAQYNDMGE</sequence>
<dbReference type="STRING" id="379097.SE23_13925"/>